<dbReference type="InterPro" id="IPR051785">
    <property type="entry name" value="MMCE/EMCE_epimerase"/>
</dbReference>
<dbReference type="OrthoDB" id="9792173at2"/>
<accession>A0A2S2D036</accession>
<keyword evidence="3" id="KW-0614">Plasmid</keyword>
<proteinExistence type="predicted"/>
<dbReference type="GO" id="GO:0046872">
    <property type="term" value="F:metal ion binding"/>
    <property type="evidence" value="ECO:0007669"/>
    <property type="project" value="UniProtKB-KW"/>
</dbReference>
<dbReference type="PANTHER" id="PTHR43048:SF3">
    <property type="entry name" value="METHYLMALONYL-COA EPIMERASE, MITOCHONDRIAL"/>
    <property type="match status" value="1"/>
</dbReference>
<evidence type="ECO:0000256" key="1">
    <source>
        <dbReference type="ARBA" id="ARBA00022723"/>
    </source>
</evidence>
<organism evidence="3 4">
    <name type="scientific">Azospirillum thermophilum</name>
    <dbReference type="NCBI Taxonomy" id="2202148"/>
    <lineage>
        <taxon>Bacteria</taxon>
        <taxon>Pseudomonadati</taxon>
        <taxon>Pseudomonadota</taxon>
        <taxon>Alphaproteobacteria</taxon>
        <taxon>Rhodospirillales</taxon>
        <taxon>Azospirillaceae</taxon>
        <taxon>Azospirillum</taxon>
    </lineage>
</organism>
<reference evidence="4" key="1">
    <citation type="submission" date="2018-05" db="EMBL/GenBank/DDBJ databases">
        <title>Azospirillum thermophila sp. nov., a novel isolated from hot spring.</title>
        <authorList>
            <person name="Zhao Z."/>
        </authorList>
    </citation>
    <scope>NUCLEOTIDE SEQUENCE [LARGE SCALE GENOMIC DNA]</scope>
    <source>
        <strain evidence="4">CFH 70021</strain>
        <plasmid evidence="4">unnamed2</plasmid>
    </source>
</reference>
<dbReference type="Gene3D" id="3.10.180.10">
    <property type="entry name" value="2,3-Dihydroxybiphenyl 1,2-Dioxygenase, domain 1"/>
    <property type="match status" value="1"/>
</dbReference>
<dbReference type="GO" id="GO:0046491">
    <property type="term" value="P:L-methylmalonyl-CoA metabolic process"/>
    <property type="evidence" value="ECO:0007669"/>
    <property type="project" value="TreeGrafter"/>
</dbReference>
<name>A0A2S2D036_9PROT</name>
<evidence type="ECO:0000259" key="2">
    <source>
        <dbReference type="PROSITE" id="PS51819"/>
    </source>
</evidence>
<dbReference type="GO" id="GO:0004493">
    <property type="term" value="F:methylmalonyl-CoA epimerase activity"/>
    <property type="evidence" value="ECO:0007669"/>
    <property type="project" value="TreeGrafter"/>
</dbReference>
<dbReference type="PANTHER" id="PTHR43048">
    <property type="entry name" value="METHYLMALONYL-COA EPIMERASE"/>
    <property type="match status" value="1"/>
</dbReference>
<evidence type="ECO:0000313" key="3">
    <source>
        <dbReference type="EMBL" id="AWK89827.1"/>
    </source>
</evidence>
<sequence>MSRFFGHIRQAGYVVKDIEAAMDYWSRVLGIGPWFYKERVPIVNYTYRGEPYEVHNSVALANSGPLQMELIQTRNDVPSMYRDFLKAGNTGLQHVAYWTESFDADLKRLTGQGFKVVMSGEVGERGRFVYFDTEYHPGTVIELSEVAGPKGKMFDLIRGASIDWDGRDPVRPFPDLTRLS</sequence>
<dbReference type="SUPFAM" id="SSF54593">
    <property type="entry name" value="Glyoxalase/Bleomycin resistance protein/Dihydroxybiphenyl dioxygenase"/>
    <property type="match status" value="1"/>
</dbReference>
<protein>
    <submittedName>
        <fullName evidence="3">Glyoxalase</fullName>
    </submittedName>
</protein>
<dbReference type="KEGG" id="azz:DEW08_27580"/>
<gene>
    <name evidence="3" type="ORF">DEW08_27580</name>
</gene>
<keyword evidence="4" id="KW-1185">Reference proteome</keyword>
<dbReference type="Pfam" id="PF13669">
    <property type="entry name" value="Glyoxalase_4"/>
    <property type="match status" value="1"/>
</dbReference>
<dbReference type="InterPro" id="IPR029068">
    <property type="entry name" value="Glyas_Bleomycin-R_OHBP_Dase"/>
</dbReference>
<dbReference type="EMBL" id="CP029357">
    <property type="protein sequence ID" value="AWK89827.1"/>
    <property type="molecule type" value="Genomic_DNA"/>
</dbReference>
<keyword evidence="1" id="KW-0479">Metal-binding</keyword>
<evidence type="ECO:0000313" key="4">
    <source>
        <dbReference type="Proteomes" id="UP000245629"/>
    </source>
</evidence>
<dbReference type="InterPro" id="IPR037523">
    <property type="entry name" value="VOC_core"/>
</dbReference>
<dbReference type="RefSeq" id="WP_109333512.1">
    <property type="nucleotide sequence ID" value="NZ_CP029357.1"/>
</dbReference>
<geneLocation type="plasmid" evidence="3 4">
    <name>unnamed2</name>
</geneLocation>
<dbReference type="AlphaFoldDB" id="A0A2S2D036"/>
<dbReference type="PROSITE" id="PS51819">
    <property type="entry name" value="VOC"/>
    <property type="match status" value="1"/>
</dbReference>
<dbReference type="Proteomes" id="UP000245629">
    <property type="component" value="Plasmid unnamed2"/>
</dbReference>
<feature type="domain" description="VOC" evidence="2">
    <location>
        <begin position="4"/>
        <end position="146"/>
    </location>
</feature>